<evidence type="ECO:0000259" key="8">
    <source>
        <dbReference type="Pfam" id="PF13947"/>
    </source>
</evidence>
<comment type="subcellular location">
    <subcellularLocation>
        <location evidence="1">Membrane</location>
        <topology evidence="1">Single-pass membrane protein</topology>
    </subcellularLocation>
</comment>
<evidence type="ECO:0000259" key="9">
    <source>
        <dbReference type="Pfam" id="PF14380"/>
    </source>
</evidence>
<evidence type="ECO:0000256" key="5">
    <source>
        <dbReference type="ARBA" id="ARBA00047899"/>
    </source>
</evidence>
<evidence type="ECO:0000256" key="6">
    <source>
        <dbReference type="ARBA" id="ARBA00048679"/>
    </source>
</evidence>
<protein>
    <recommendedName>
        <fullName evidence="2">non-specific serine/threonine protein kinase</fullName>
        <ecNumber evidence="2">2.7.11.1</ecNumber>
    </recommendedName>
</protein>
<keyword evidence="4" id="KW-0325">Glycoprotein</keyword>
<gene>
    <name evidence="10" type="ORF">P3X46_034551</name>
</gene>
<organism evidence="10 11">
    <name type="scientific">Hevea brasiliensis</name>
    <name type="common">Para rubber tree</name>
    <name type="synonym">Siphonia brasiliensis</name>
    <dbReference type="NCBI Taxonomy" id="3981"/>
    <lineage>
        <taxon>Eukaryota</taxon>
        <taxon>Viridiplantae</taxon>
        <taxon>Streptophyta</taxon>
        <taxon>Embryophyta</taxon>
        <taxon>Tracheophyta</taxon>
        <taxon>Spermatophyta</taxon>
        <taxon>Magnoliopsida</taxon>
        <taxon>eudicotyledons</taxon>
        <taxon>Gunneridae</taxon>
        <taxon>Pentapetalae</taxon>
        <taxon>rosids</taxon>
        <taxon>fabids</taxon>
        <taxon>Malpighiales</taxon>
        <taxon>Euphorbiaceae</taxon>
        <taxon>Crotonoideae</taxon>
        <taxon>Micrandreae</taxon>
        <taxon>Hevea</taxon>
    </lineage>
</organism>
<evidence type="ECO:0000256" key="2">
    <source>
        <dbReference type="ARBA" id="ARBA00012513"/>
    </source>
</evidence>
<evidence type="ECO:0000256" key="1">
    <source>
        <dbReference type="ARBA" id="ARBA00004167"/>
    </source>
</evidence>
<dbReference type="Pfam" id="PF14380">
    <property type="entry name" value="WAK_assoc"/>
    <property type="match status" value="1"/>
</dbReference>
<keyword evidence="11" id="KW-1185">Reference proteome</keyword>
<dbReference type="InterPro" id="IPR025287">
    <property type="entry name" value="WAK_GUB"/>
</dbReference>
<dbReference type="EMBL" id="JARPOI010000415">
    <property type="protein sequence ID" value="KAJ9128716.1"/>
    <property type="molecule type" value="Genomic_DNA"/>
</dbReference>
<evidence type="ECO:0000256" key="3">
    <source>
        <dbReference type="ARBA" id="ARBA00022729"/>
    </source>
</evidence>
<dbReference type="PANTHER" id="PTHR33138">
    <property type="entry name" value="OS01G0690200 PROTEIN"/>
    <property type="match status" value="1"/>
</dbReference>
<reference evidence="10 11" key="1">
    <citation type="journal article" date="2023" name="Plant Biotechnol. J.">
        <title>Chromosome-level wild Hevea brasiliensis genome provides new tools for genomic-assisted breeding and valuable loci to elevate rubber yield.</title>
        <authorList>
            <person name="Cheng H."/>
            <person name="Song X."/>
            <person name="Hu Y."/>
            <person name="Wu T."/>
            <person name="Yang Q."/>
            <person name="An Z."/>
            <person name="Feng S."/>
            <person name="Deng Z."/>
            <person name="Wu W."/>
            <person name="Zeng X."/>
            <person name="Tu M."/>
            <person name="Wang X."/>
            <person name="Huang H."/>
        </authorList>
    </citation>
    <scope>NUCLEOTIDE SEQUENCE [LARGE SCALE GENOMIC DNA]</scope>
    <source>
        <strain evidence="10">MT/VB/25A 57/8</strain>
    </source>
</reference>
<dbReference type="Pfam" id="PF13947">
    <property type="entry name" value="GUB_WAK_bind"/>
    <property type="match status" value="1"/>
</dbReference>
<dbReference type="InterPro" id="IPR032872">
    <property type="entry name" value="WAK_assoc_C"/>
</dbReference>
<evidence type="ECO:0000313" key="11">
    <source>
        <dbReference type="Proteomes" id="UP001174677"/>
    </source>
</evidence>
<evidence type="ECO:0000256" key="4">
    <source>
        <dbReference type="ARBA" id="ARBA00023180"/>
    </source>
</evidence>
<feature type="chain" id="PRO_5045440344" description="non-specific serine/threonine protein kinase" evidence="7">
    <location>
        <begin position="31"/>
        <end position="291"/>
    </location>
</feature>
<evidence type="ECO:0000313" key="10">
    <source>
        <dbReference type="EMBL" id="KAJ9128716.1"/>
    </source>
</evidence>
<feature type="signal peptide" evidence="7">
    <location>
        <begin position="1"/>
        <end position="30"/>
    </location>
</feature>
<proteinExistence type="predicted"/>
<accession>A0ABQ9K982</accession>
<name>A0ABQ9K982_HEVBR</name>
<sequence length="291" mass="31900">MNPSPFPFPPFLSLSVLVLFFSVSIPLCSSNTDSYTSCSTTQFVCGNITAGFPFWGNNRPEFCGNPGLELMCENDNPTININDVVYRVLEIDENGQSLRIARQDYTDGICQPQLLNTTLDPQLFEYASGYRNLTIIYGCTIPALLGVPALFNCLITGTGFQNGYVVYDAVGPGLCYRSIFVPVSETILASAMVNLSGLEESLKQGFQVKWKVDDTACTNCIGSKGVCGYYLLSNETTCYCPGQFIATKTCPSSPDVVPANPGMYVSISFNGHCYKKIIEYNFNGCLMFTLY</sequence>
<feature type="domain" description="Wall-associated receptor kinase galacturonan-binding" evidence="8">
    <location>
        <begin position="38"/>
        <end position="102"/>
    </location>
</feature>
<feature type="domain" description="Wall-associated receptor kinase C-terminal" evidence="9">
    <location>
        <begin position="173"/>
        <end position="242"/>
    </location>
</feature>
<comment type="catalytic activity">
    <reaction evidence="5">
        <text>L-threonyl-[protein] + ATP = O-phospho-L-threonyl-[protein] + ADP + H(+)</text>
        <dbReference type="Rhea" id="RHEA:46608"/>
        <dbReference type="Rhea" id="RHEA-COMP:11060"/>
        <dbReference type="Rhea" id="RHEA-COMP:11605"/>
        <dbReference type="ChEBI" id="CHEBI:15378"/>
        <dbReference type="ChEBI" id="CHEBI:30013"/>
        <dbReference type="ChEBI" id="CHEBI:30616"/>
        <dbReference type="ChEBI" id="CHEBI:61977"/>
        <dbReference type="ChEBI" id="CHEBI:456216"/>
        <dbReference type="EC" id="2.7.11.1"/>
    </reaction>
</comment>
<dbReference type="EC" id="2.7.11.1" evidence="2"/>
<comment type="caution">
    <text evidence="10">The sequence shown here is derived from an EMBL/GenBank/DDBJ whole genome shotgun (WGS) entry which is preliminary data.</text>
</comment>
<dbReference type="PANTHER" id="PTHR33138:SF11">
    <property type="entry name" value="KINASE-LIKE PROTEIN"/>
    <property type="match status" value="1"/>
</dbReference>
<comment type="catalytic activity">
    <reaction evidence="6">
        <text>L-seryl-[protein] + ATP = O-phospho-L-seryl-[protein] + ADP + H(+)</text>
        <dbReference type="Rhea" id="RHEA:17989"/>
        <dbReference type="Rhea" id="RHEA-COMP:9863"/>
        <dbReference type="Rhea" id="RHEA-COMP:11604"/>
        <dbReference type="ChEBI" id="CHEBI:15378"/>
        <dbReference type="ChEBI" id="CHEBI:29999"/>
        <dbReference type="ChEBI" id="CHEBI:30616"/>
        <dbReference type="ChEBI" id="CHEBI:83421"/>
        <dbReference type="ChEBI" id="CHEBI:456216"/>
        <dbReference type="EC" id="2.7.11.1"/>
    </reaction>
</comment>
<keyword evidence="3 7" id="KW-0732">Signal</keyword>
<evidence type="ECO:0000256" key="7">
    <source>
        <dbReference type="SAM" id="SignalP"/>
    </source>
</evidence>
<dbReference type="Proteomes" id="UP001174677">
    <property type="component" value="Unassembled WGS sequence"/>
</dbReference>